<feature type="region of interest" description="Disordered" evidence="3">
    <location>
        <begin position="1"/>
        <end position="63"/>
    </location>
</feature>
<keyword evidence="2" id="KW-1278">Translocase</keyword>
<gene>
    <name evidence="2" type="primary">nuoD</name>
    <name evidence="5" type="ORF">FrCorBMG51_02680</name>
</gene>
<protein>
    <recommendedName>
        <fullName evidence="2">NADH-quinone oxidoreductase subunit D</fullName>
        <ecNumber evidence="2">7.1.1.-</ecNumber>
    </recommendedName>
    <alternativeName>
        <fullName evidence="2">NADH dehydrogenase I subunit D</fullName>
    </alternativeName>
    <alternativeName>
        <fullName evidence="2">NDH-1 subunit D</fullName>
    </alternativeName>
</protein>
<evidence type="ECO:0000259" key="4">
    <source>
        <dbReference type="Pfam" id="PF00346"/>
    </source>
</evidence>
<sequence length="499" mass="54195">MTHTFDTSAAFTSAAGSTTSAGPPVDDAPGYDSTSGRDSASERGGAPGQNNAPGYDDAPGYGDAYEAGFTESAGERVYTVTGGDWEQVIGGEDYSERLTVNMGPQHPSTHGVLRLVLEIEGETVTRTQVVIGYLHTGIEKSCEFRTWTQAVTFLTRADYLAPLFNETAYCLAVEKLLGITDEVPERATVIRVLVMELQRIASHLVWLATGAMEIGATTGMIFGFREREKILDLLETITGLRMNHAYVRPGGLAQDLPNDVVRDIQAFLVDMPKRIKEYHALLSGQPIWKGRMVDVNYIDAASCIALGVTGPVLRAAGLEWDLRKTIPYCGYETYEFDVPTSLDGDSYARYLLRLEEMGESLKIVEQCLDRLKPGPVMVADKKIAWPAQLSIGTDGMGNSLDHIRTIMGTSMEALIHHFKLVTEGFRVPAGQVYTAVESPRGELGYHVVSDGGTRPYRVHVREPSFVNLQAVPAMTEGGQVADVIVGVASVDPVLGGVDR</sequence>
<evidence type="ECO:0000256" key="2">
    <source>
        <dbReference type="HAMAP-Rule" id="MF_01358"/>
    </source>
</evidence>
<dbReference type="Gene3D" id="1.10.645.10">
    <property type="entry name" value="Cytochrome-c3 Hydrogenase, chain B"/>
    <property type="match status" value="1"/>
</dbReference>
<dbReference type="EC" id="7.1.1.-" evidence="2"/>
<organism evidence="5 6">
    <name type="scientific">Protofrankia coriariae</name>
    <dbReference type="NCBI Taxonomy" id="1562887"/>
    <lineage>
        <taxon>Bacteria</taxon>
        <taxon>Bacillati</taxon>
        <taxon>Actinomycetota</taxon>
        <taxon>Actinomycetes</taxon>
        <taxon>Frankiales</taxon>
        <taxon>Frankiaceae</taxon>
        <taxon>Protofrankia</taxon>
    </lineage>
</organism>
<comment type="subunit">
    <text evidence="2">NDH-1 is composed of 14 different subunits. Subunits NuoB, C, D, E, F, and G constitute the peripheral sector of the complex.</text>
</comment>
<feature type="compositionally biased region" description="Low complexity" evidence="3">
    <location>
        <begin position="1"/>
        <end position="22"/>
    </location>
</feature>
<name>A0ABR5F794_9ACTN</name>
<comment type="subcellular location">
    <subcellularLocation>
        <location evidence="2">Cell membrane</location>
        <topology evidence="2">Peripheral membrane protein</topology>
        <orientation evidence="2">Cytoplasmic side</orientation>
    </subcellularLocation>
</comment>
<accession>A0ABR5F794</accession>
<dbReference type="InterPro" id="IPR001135">
    <property type="entry name" value="NADH_Q_OxRdtase_suD"/>
</dbReference>
<dbReference type="EMBL" id="JWIO01000003">
    <property type="protein sequence ID" value="KLL12608.1"/>
    <property type="molecule type" value="Genomic_DNA"/>
</dbReference>
<proteinExistence type="inferred from homology"/>
<evidence type="ECO:0000256" key="3">
    <source>
        <dbReference type="SAM" id="MobiDB-lite"/>
    </source>
</evidence>
<dbReference type="Pfam" id="PF00346">
    <property type="entry name" value="Complex1_49kDa"/>
    <property type="match status" value="1"/>
</dbReference>
<evidence type="ECO:0000256" key="1">
    <source>
        <dbReference type="ARBA" id="ARBA00022719"/>
    </source>
</evidence>
<comment type="caution">
    <text evidence="5">The sequence shown here is derived from an EMBL/GenBank/DDBJ whole genome shotgun (WGS) entry which is preliminary data.</text>
</comment>
<keyword evidence="6" id="KW-1185">Reference proteome</keyword>
<dbReference type="NCBIfam" id="TIGR01962">
    <property type="entry name" value="NuoD"/>
    <property type="match status" value="1"/>
</dbReference>
<comment type="similarity">
    <text evidence="2">Belongs to the complex I 49 kDa subunit family.</text>
</comment>
<keyword evidence="2" id="KW-0813">Transport</keyword>
<keyword evidence="2" id="KW-0520">NAD</keyword>
<evidence type="ECO:0000313" key="5">
    <source>
        <dbReference type="EMBL" id="KLL12608.1"/>
    </source>
</evidence>
<reference evidence="5 6" key="1">
    <citation type="submission" date="2014-12" db="EMBL/GenBank/DDBJ databases">
        <title>Frankia sp. BMG5.1 draft genome.</title>
        <authorList>
            <person name="Gtari M."/>
            <person name="Ghodhbane-Gtari F."/>
            <person name="Nouioui I."/>
            <person name="Ktari A."/>
            <person name="Hezbri K."/>
            <person name="Mimouni W."/>
            <person name="Sbissi I."/>
            <person name="Ayari A."/>
            <person name="Yamanaka T."/>
            <person name="Normand P."/>
            <person name="Tisa L.S."/>
            <person name="Boudabous A."/>
        </authorList>
    </citation>
    <scope>NUCLEOTIDE SEQUENCE [LARGE SCALE GENOMIC DNA]</scope>
    <source>
        <strain evidence="5 6">BMG5.1</strain>
    </source>
</reference>
<comment type="function">
    <text evidence="2">NDH-1 shuttles electrons from NADH, via FMN and iron-sulfur (Fe-S) centers, to quinones in the respiratory chain. The immediate electron acceptor for the enzyme in this species is believed to be a menaquinone. Couples the redox reaction to proton translocation (for every two electrons transferred, four hydrogen ions are translocated across the cytoplasmic membrane), and thus conserves the redox energy in a proton gradient.</text>
</comment>
<evidence type="ECO:0000313" key="6">
    <source>
        <dbReference type="Proteomes" id="UP000035425"/>
    </source>
</evidence>
<dbReference type="Proteomes" id="UP000035425">
    <property type="component" value="Unassembled WGS sequence"/>
</dbReference>
<keyword evidence="2" id="KW-1003">Cell membrane</keyword>
<dbReference type="HAMAP" id="MF_01358">
    <property type="entry name" value="NDH1_NuoD"/>
    <property type="match status" value="1"/>
</dbReference>
<dbReference type="PANTHER" id="PTHR11993">
    <property type="entry name" value="NADH-UBIQUINONE OXIDOREDUCTASE 49 KDA SUBUNIT"/>
    <property type="match status" value="1"/>
</dbReference>
<feature type="domain" description="NADH-quinone oxidoreductase subunit D" evidence="4">
    <location>
        <begin position="214"/>
        <end position="499"/>
    </location>
</feature>
<keyword evidence="1 2" id="KW-0874">Quinone</keyword>
<dbReference type="PANTHER" id="PTHR11993:SF10">
    <property type="entry name" value="NADH DEHYDROGENASE [UBIQUINONE] IRON-SULFUR PROTEIN 2, MITOCHONDRIAL"/>
    <property type="match status" value="1"/>
</dbReference>
<dbReference type="InterPro" id="IPR029014">
    <property type="entry name" value="NiFe-Hase_large"/>
</dbReference>
<dbReference type="SUPFAM" id="SSF56762">
    <property type="entry name" value="HydB/Nqo4-like"/>
    <property type="match status" value="1"/>
</dbReference>
<dbReference type="RefSeq" id="WP_047221543.1">
    <property type="nucleotide sequence ID" value="NZ_JWIO01000003.1"/>
</dbReference>
<dbReference type="InterPro" id="IPR022885">
    <property type="entry name" value="NDH1_su_D/H"/>
</dbReference>
<keyword evidence="2" id="KW-0472">Membrane</keyword>
<dbReference type="NCBIfam" id="NF004739">
    <property type="entry name" value="PRK06075.1"/>
    <property type="match status" value="1"/>
</dbReference>
<comment type="catalytic activity">
    <reaction evidence="2">
        <text>a quinone + NADH + 5 H(+)(in) = a quinol + NAD(+) + 4 H(+)(out)</text>
        <dbReference type="Rhea" id="RHEA:57888"/>
        <dbReference type="ChEBI" id="CHEBI:15378"/>
        <dbReference type="ChEBI" id="CHEBI:24646"/>
        <dbReference type="ChEBI" id="CHEBI:57540"/>
        <dbReference type="ChEBI" id="CHEBI:57945"/>
        <dbReference type="ChEBI" id="CHEBI:132124"/>
    </reaction>
</comment>